<protein>
    <submittedName>
        <fullName evidence="1">Uncharacterized protein</fullName>
    </submittedName>
</protein>
<dbReference type="EMBL" id="CP115922">
    <property type="protein sequence ID" value="XCD19170.1"/>
    <property type="molecule type" value="Genomic_DNA"/>
</dbReference>
<accession>A0AAU8BRX6</accession>
<proteinExistence type="predicted"/>
<dbReference type="AlphaFoldDB" id="A0AAU8BRX6"/>
<dbReference type="KEGG" id="vck:PG915_24865"/>
<reference evidence="1" key="1">
    <citation type="submission" date="2023-01" db="EMBL/GenBank/DDBJ databases">
        <title>Vibrio sp. CB1-14 genome sequencing.</title>
        <authorList>
            <person name="Otstavnykh N."/>
            <person name="Isaeva M."/>
            <person name="Meleshko D."/>
        </authorList>
    </citation>
    <scope>NUCLEOTIDE SEQUENCE</scope>
    <source>
        <strain evidence="1">CB1-14</strain>
        <plasmid evidence="1">p1</plasmid>
    </source>
</reference>
<evidence type="ECO:0000313" key="1">
    <source>
        <dbReference type="EMBL" id="XCD19170.1"/>
    </source>
</evidence>
<sequence>MTSIYQKALDKWGETSQVLIATGECGELIAETTRHYIQQKSTLDAFISELADVSIVMEQMQLLFETCRINNEIKQTPPVFKNLTVPHCAVLTSQTCAVFIAEAVSYYIEQEENHDAVLSAVAIVTVRVDEMKNIVGAEHFDIVKSKKLSRLEAIIDGRFEHPHKIKASLYRQTPCS</sequence>
<organism evidence="1">
    <name type="scientific">Vibrio chaetopteri</name>
    <dbReference type="NCBI Taxonomy" id="3016528"/>
    <lineage>
        <taxon>Bacteria</taxon>
        <taxon>Pseudomonadati</taxon>
        <taxon>Pseudomonadota</taxon>
        <taxon>Gammaproteobacteria</taxon>
        <taxon>Vibrionales</taxon>
        <taxon>Vibrionaceae</taxon>
        <taxon>Vibrio</taxon>
    </lineage>
</organism>
<dbReference type="RefSeq" id="WP_353500293.1">
    <property type="nucleotide sequence ID" value="NZ_CP115922.1"/>
</dbReference>
<gene>
    <name evidence="1" type="ORF">PG915_24865</name>
</gene>
<keyword evidence="1" id="KW-0614">Plasmid</keyword>
<geneLocation type="plasmid" evidence="1">
    <name>p1</name>
</geneLocation>
<name>A0AAU8BRX6_9VIBR</name>